<feature type="transmembrane region" description="Helical" evidence="1">
    <location>
        <begin position="165"/>
        <end position="187"/>
    </location>
</feature>
<evidence type="ECO:0000313" key="4">
    <source>
        <dbReference type="Proteomes" id="UP000184758"/>
    </source>
</evidence>
<feature type="transmembrane region" description="Helical" evidence="1">
    <location>
        <begin position="12"/>
        <end position="32"/>
    </location>
</feature>
<dbReference type="STRING" id="28230.SAMN05878443_0951"/>
<feature type="transmembrane region" description="Helical" evidence="1">
    <location>
        <begin position="193"/>
        <end position="211"/>
    </location>
</feature>
<dbReference type="CDD" id="cd03392">
    <property type="entry name" value="PAP2_like_2"/>
    <property type="match status" value="1"/>
</dbReference>
<feature type="domain" description="Phosphatidic acid phosphatase type 2/haloperoxidase" evidence="2">
    <location>
        <begin position="94"/>
        <end position="208"/>
    </location>
</feature>
<keyword evidence="1" id="KW-0812">Transmembrane</keyword>
<dbReference type="Gene3D" id="1.20.144.10">
    <property type="entry name" value="Phosphatidic acid phosphatase type 2/haloperoxidase"/>
    <property type="match status" value="2"/>
</dbReference>
<keyword evidence="1" id="KW-0472">Membrane</keyword>
<dbReference type="PANTHER" id="PTHR14969:SF13">
    <property type="entry name" value="AT30094P"/>
    <property type="match status" value="1"/>
</dbReference>
<dbReference type="RefSeq" id="WP_034547737.1">
    <property type="nucleotide sequence ID" value="NZ_FSRN01000001.1"/>
</dbReference>
<dbReference type="AlphaFoldDB" id="A0A1N6G0Q4"/>
<dbReference type="SUPFAM" id="SSF48317">
    <property type="entry name" value="Acid phosphatase/Vanadium-dependent haloperoxidase"/>
    <property type="match status" value="1"/>
</dbReference>
<feature type="transmembrane region" description="Helical" evidence="1">
    <location>
        <begin position="137"/>
        <end position="158"/>
    </location>
</feature>
<dbReference type="Pfam" id="PF01569">
    <property type="entry name" value="PAP2"/>
    <property type="match status" value="1"/>
</dbReference>
<dbReference type="Proteomes" id="UP000184758">
    <property type="component" value="Unassembled WGS sequence"/>
</dbReference>
<evidence type="ECO:0000259" key="2">
    <source>
        <dbReference type="SMART" id="SM00014"/>
    </source>
</evidence>
<feature type="transmembrane region" description="Helical" evidence="1">
    <location>
        <begin position="61"/>
        <end position="86"/>
    </location>
</feature>
<feature type="transmembrane region" description="Helical" evidence="1">
    <location>
        <begin position="98"/>
        <end position="117"/>
    </location>
</feature>
<dbReference type="SMART" id="SM00014">
    <property type="entry name" value="acidPPc"/>
    <property type="match status" value="1"/>
</dbReference>
<keyword evidence="4" id="KW-1185">Reference proteome</keyword>
<name>A0A1N6G0Q4_9LACT</name>
<dbReference type="InterPro" id="IPR000326">
    <property type="entry name" value="PAP2/HPO"/>
</dbReference>
<dbReference type="InterPro" id="IPR036938">
    <property type="entry name" value="PAP2/HPO_sf"/>
</dbReference>
<protein>
    <submittedName>
        <fullName evidence="3">Undecaprenyl-diphosphatase</fullName>
    </submittedName>
</protein>
<dbReference type="PANTHER" id="PTHR14969">
    <property type="entry name" value="SPHINGOSINE-1-PHOSPHATE PHOSPHOHYDROLASE"/>
    <property type="match status" value="1"/>
</dbReference>
<accession>A0A1N6G0Q4</accession>
<dbReference type="OrthoDB" id="9789113at2"/>
<reference evidence="4" key="1">
    <citation type="submission" date="2016-11" db="EMBL/GenBank/DDBJ databases">
        <authorList>
            <person name="Varghese N."/>
            <person name="Submissions S."/>
        </authorList>
    </citation>
    <scope>NUCLEOTIDE SEQUENCE [LARGE SCALE GENOMIC DNA]</scope>
    <source>
        <strain evidence="4">313</strain>
    </source>
</reference>
<organism evidence="3 4">
    <name type="scientific">Carnobacterium alterfunditum</name>
    <dbReference type="NCBI Taxonomy" id="28230"/>
    <lineage>
        <taxon>Bacteria</taxon>
        <taxon>Bacillati</taxon>
        <taxon>Bacillota</taxon>
        <taxon>Bacilli</taxon>
        <taxon>Lactobacillales</taxon>
        <taxon>Carnobacteriaceae</taxon>
        <taxon>Carnobacterium</taxon>
    </lineage>
</organism>
<evidence type="ECO:0000313" key="3">
    <source>
        <dbReference type="EMBL" id="SIO01021.1"/>
    </source>
</evidence>
<dbReference type="EMBL" id="FSRN01000001">
    <property type="protein sequence ID" value="SIO01021.1"/>
    <property type="molecule type" value="Genomic_DNA"/>
</dbReference>
<dbReference type="eggNOG" id="COG0671">
    <property type="taxonomic scope" value="Bacteria"/>
</dbReference>
<sequence>MRFFSSKPFYTTNYFFISLLLLIPFSLFAFGVTQQTEWLNTFDQFISNPILTNLSPKRTAFYSFVTDMGGTNVIILITLLVSLYFILRKKDPKIAYSYIFHVVIGAGLLNQLVKLIFQRTRPTIEHLVLQGGYSFPSGHSMAALICYGGIVLLVFHLTRRNWIRLLACLLATVIIITVGISRIYLGVHFPSDVIAGFFLAGSWLSLFAAFIR</sequence>
<evidence type="ECO:0000256" key="1">
    <source>
        <dbReference type="SAM" id="Phobius"/>
    </source>
</evidence>
<gene>
    <name evidence="3" type="ORF">SAMN05878443_0951</name>
</gene>
<keyword evidence="1" id="KW-1133">Transmembrane helix</keyword>
<proteinExistence type="predicted"/>